<reference evidence="2" key="1">
    <citation type="submission" date="2016-11" db="UniProtKB">
        <authorList>
            <consortium name="WormBaseParasite"/>
        </authorList>
    </citation>
    <scope>IDENTIFICATION</scope>
</reference>
<sequence>MKLTKLDVLKTRCPLFGYSDVLKAAVFIIKYGWLYYPYEEEDESVGIRMLNLSTGEEREFEIDGFQGNPQALFCVNDRIHILYWDEIKESYYVISEWAQRILRRELIPQAANCTLENIADSVDNFTDVKFVHSFVQEGEVIYIHGVDKNFHNVLWKLEEPSVDSEAHTSPWSALTPLEGVAYCSSMDQGSFLCLTCGTLKKKDDCVYCRTCSDAQNKSVLVCAMCVIRAHKDHDYEPAFPDRDDKEKFLKEIITSKIDIDEELDLLEERFHFELINVITEKLEMLEYTVDCIETKINNVIENKNITTADLENEVANLRELATRGEFEKKAFEEWKETVLAAIRS</sequence>
<protein>
    <submittedName>
        <fullName evidence="2">DUF2185 domain-containing protein</fullName>
    </submittedName>
</protein>
<dbReference type="WBParaSite" id="L893_g13747.t1">
    <property type="protein sequence ID" value="L893_g13747.t1"/>
    <property type="gene ID" value="L893_g13747"/>
</dbReference>
<organism evidence="1 2">
    <name type="scientific">Steinernema glaseri</name>
    <dbReference type="NCBI Taxonomy" id="37863"/>
    <lineage>
        <taxon>Eukaryota</taxon>
        <taxon>Metazoa</taxon>
        <taxon>Ecdysozoa</taxon>
        <taxon>Nematoda</taxon>
        <taxon>Chromadorea</taxon>
        <taxon>Rhabditida</taxon>
        <taxon>Tylenchina</taxon>
        <taxon>Panagrolaimomorpha</taxon>
        <taxon>Strongyloidoidea</taxon>
        <taxon>Steinernematidae</taxon>
        <taxon>Steinernema</taxon>
    </lineage>
</organism>
<evidence type="ECO:0000313" key="2">
    <source>
        <dbReference type="WBParaSite" id="L893_g13747.t1"/>
    </source>
</evidence>
<dbReference type="AlphaFoldDB" id="A0A1I7Y8L5"/>
<dbReference type="Proteomes" id="UP000095287">
    <property type="component" value="Unplaced"/>
</dbReference>
<proteinExistence type="predicted"/>
<accession>A0A1I7Y8L5</accession>
<keyword evidence="1" id="KW-1185">Reference proteome</keyword>
<evidence type="ECO:0000313" key="1">
    <source>
        <dbReference type="Proteomes" id="UP000095287"/>
    </source>
</evidence>
<name>A0A1I7Y8L5_9BILA</name>